<evidence type="ECO:0000256" key="2">
    <source>
        <dbReference type="ARBA" id="ARBA00022723"/>
    </source>
</evidence>
<dbReference type="PANTHER" id="PTHR40562:SF1">
    <property type="entry name" value="NITRITE REDUCTASE (NADH) SMALL SUBUNIT"/>
    <property type="match status" value="1"/>
</dbReference>
<keyword evidence="6" id="KW-0534">Nitrate assimilation</keyword>
<dbReference type="NCBIfam" id="TIGR02378">
    <property type="entry name" value="nirD_assim_sml"/>
    <property type="match status" value="1"/>
</dbReference>
<keyword evidence="3" id="KW-0560">Oxidoreductase</keyword>
<organism evidence="8 9">
    <name type="scientific">Actinocrinis puniceicyclus</name>
    <dbReference type="NCBI Taxonomy" id="977794"/>
    <lineage>
        <taxon>Bacteria</taxon>
        <taxon>Bacillati</taxon>
        <taxon>Actinomycetota</taxon>
        <taxon>Actinomycetes</taxon>
        <taxon>Catenulisporales</taxon>
        <taxon>Actinospicaceae</taxon>
        <taxon>Actinocrinis</taxon>
    </lineage>
</organism>
<dbReference type="GO" id="GO:0046872">
    <property type="term" value="F:metal ion binding"/>
    <property type="evidence" value="ECO:0007669"/>
    <property type="project" value="UniProtKB-KW"/>
</dbReference>
<dbReference type="InterPro" id="IPR017941">
    <property type="entry name" value="Rieske_2Fe-2S"/>
</dbReference>
<dbReference type="GO" id="GO:0042128">
    <property type="term" value="P:nitrate assimilation"/>
    <property type="evidence" value="ECO:0007669"/>
    <property type="project" value="UniProtKB-KW"/>
</dbReference>
<dbReference type="GO" id="GO:0008942">
    <property type="term" value="F:nitrite reductase [NAD(P)H] activity"/>
    <property type="evidence" value="ECO:0007669"/>
    <property type="project" value="InterPro"/>
</dbReference>
<comment type="caution">
    <text evidence="8">The sequence shown here is derived from an EMBL/GenBank/DDBJ whole genome shotgun (WGS) entry which is preliminary data.</text>
</comment>
<keyword evidence="9" id="KW-1185">Reference proteome</keyword>
<dbReference type="GO" id="GO:0016705">
    <property type="term" value="F:oxidoreductase activity, acting on paired donors, with incorporation or reduction of molecular oxygen"/>
    <property type="evidence" value="ECO:0007669"/>
    <property type="project" value="UniProtKB-ARBA"/>
</dbReference>
<accession>A0A8J8BAX5</accession>
<dbReference type="InterPro" id="IPR017881">
    <property type="entry name" value="NirD"/>
</dbReference>
<dbReference type="PANTHER" id="PTHR40562">
    <property type="match status" value="1"/>
</dbReference>
<proteinExistence type="predicted"/>
<keyword evidence="4" id="KW-0408">Iron</keyword>
<dbReference type="Pfam" id="PF13806">
    <property type="entry name" value="Rieske_2"/>
    <property type="match status" value="1"/>
</dbReference>
<reference evidence="8" key="1">
    <citation type="submission" date="2021-04" db="EMBL/GenBank/DDBJ databases">
        <title>Genome based classification of Actinospica acidithermotolerans sp. nov., an actinobacterium isolated from an Indonesian hot spring.</title>
        <authorList>
            <person name="Kusuma A.B."/>
            <person name="Putra K.E."/>
            <person name="Nafisah S."/>
            <person name="Loh J."/>
            <person name="Nouioui I."/>
            <person name="Goodfellow M."/>
        </authorList>
    </citation>
    <scope>NUCLEOTIDE SEQUENCE</scope>
    <source>
        <strain evidence="8">DSM 45618</strain>
    </source>
</reference>
<keyword evidence="5" id="KW-0411">Iron-sulfur</keyword>
<dbReference type="Proteomes" id="UP000677913">
    <property type="component" value="Unassembled WGS sequence"/>
</dbReference>
<dbReference type="RefSeq" id="WP_211465269.1">
    <property type="nucleotide sequence ID" value="NZ_JAGSXH010000012.1"/>
</dbReference>
<evidence type="ECO:0000256" key="6">
    <source>
        <dbReference type="ARBA" id="ARBA00023063"/>
    </source>
</evidence>
<sequence length="114" mass="12466">MSVTASKQRVWTAVCRYCELTPGRGVAALVDGVQIALFRTTAGELYAIGNRDPYSGAFVISRGVTGSRDGVPTVASPMYKHVFDLRSGTCLDDPTVALPVYPVRRYRGLVWVQR</sequence>
<dbReference type="CDD" id="cd03529">
    <property type="entry name" value="Rieske_NirD"/>
    <property type="match status" value="1"/>
</dbReference>
<dbReference type="EMBL" id="JAGSXH010000012">
    <property type="protein sequence ID" value="MBS2962513.1"/>
    <property type="molecule type" value="Genomic_DNA"/>
</dbReference>
<dbReference type="GO" id="GO:0051537">
    <property type="term" value="F:2 iron, 2 sulfur cluster binding"/>
    <property type="evidence" value="ECO:0007669"/>
    <property type="project" value="UniProtKB-KW"/>
</dbReference>
<evidence type="ECO:0000256" key="4">
    <source>
        <dbReference type="ARBA" id="ARBA00023004"/>
    </source>
</evidence>
<evidence type="ECO:0000313" key="8">
    <source>
        <dbReference type="EMBL" id="MBS2962513.1"/>
    </source>
</evidence>
<dbReference type="InterPro" id="IPR036922">
    <property type="entry name" value="Rieske_2Fe-2S_sf"/>
</dbReference>
<keyword evidence="2" id="KW-0479">Metal-binding</keyword>
<dbReference type="InterPro" id="IPR012748">
    <property type="entry name" value="Rieske-like_NirD"/>
</dbReference>
<dbReference type="PROSITE" id="PS51296">
    <property type="entry name" value="RIESKE"/>
    <property type="match status" value="1"/>
</dbReference>
<protein>
    <submittedName>
        <fullName evidence="8">Nitrite reductase small subunit NirD</fullName>
    </submittedName>
</protein>
<dbReference type="GO" id="GO:0004497">
    <property type="term" value="F:monooxygenase activity"/>
    <property type="evidence" value="ECO:0007669"/>
    <property type="project" value="UniProtKB-ARBA"/>
</dbReference>
<evidence type="ECO:0000256" key="3">
    <source>
        <dbReference type="ARBA" id="ARBA00023002"/>
    </source>
</evidence>
<feature type="domain" description="Rieske" evidence="7">
    <location>
        <begin position="12"/>
        <end position="112"/>
    </location>
</feature>
<keyword evidence="1" id="KW-0001">2Fe-2S</keyword>
<dbReference type="AlphaFoldDB" id="A0A8J8BAX5"/>
<evidence type="ECO:0000256" key="5">
    <source>
        <dbReference type="ARBA" id="ARBA00023014"/>
    </source>
</evidence>
<evidence type="ECO:0000313" key="9">
    <source>
        <dbReference type="Proteomes" id="UP000677913"/>
    </source>
</evidence>
<dbReference type="SUPFAM" id="SSF50022">
    <property type="entry name" value="ISP domain"/>
    <property type="match status" value="1"/>
</dbReference>
<gene>
    <name evidence="8" type="primary">nirD</name>
    <name evidence="8" type="ORF">KGA66_05610</name>
</gene>
<evidence type="ECO:0000259" key="7">
    <source>
        <dbReference type="PROSITE" id="PS51296"/>
    </source>
</evidence>
<dbReference type="Gene3D" id="2.102.10.10">
    <property type="entry name" value="Rieske [2Fe-2S] iron-sulphur domain"/>
    <property type="match status" value="1"/>
</dbReference>
<evidence type="ECO:0000256" key="1">
    <source>
        <dbReference type="ARBA" id="ARBA00022714"/>
    </source>
</evidence>
<dbReference type="PROSITE" id="PS51300">
    <property type="entry name" value="NIRD"/>
    <property type="match status" value="1"/>
</dbReference>
<name>A0A8J8BAX5_9ACTN</name>